<evidence type="ECO:0000259" key="1">
    <source>
        <dbReference type="SMART" id="SM00829"/>
    </source>
</evidence>
<dbReference type="SUPFAM" id="SSF51735">
    <property type="entry name" value="NAD(P)-binding Rossmann-fold domains"/>
    <property type="match status" value="1"/>
</dbReference>
<organism evidence="2 3">
    <name type="scientific">Parapedobacter defluvii</name>
    <dbReference type="NCBI Taxonomy" id="2045106"/>
    <lineage>
        <taxon>Bacteria</taxon>
        <taxon>Pseudomonadati</taxon>
        <taxon>Bacteroidota</taxon>
        <taxon>Sphingobacteriia</taxon>
        <taxon>Sphingobacteriales</taxon>
        <taxon>Sphingobacteriaceae</taxon>
        <taxon>Parapedobacter</taxon>
    </lineage>
</organism>
<feature type="domain" description="Enoyl reductase (ER)" evidence="1">
    <location>
        <begin position="34"/>
        <end position="355"/>
    </location>
</feature>
<dbReference type="InterPro" id="IPR013154">
    <property type="entry name" value="ADH-like_N"/>
</dbReference>
<dbReference type="InterPro" id="IPR013149">
    <property type="entry name" value="ADH-like_C"/>
</dbReference>
<sequence>MSRFFGSMAKESDVSYLMSHISYQKKMKAIVLHGIKKPLVIQEVPAPQLSGHEALVRVKAAALNRRDWWIQQGQYAGLKFPIILGSDGMGIVEAVGADAGNTWVGKEVVLNPSMAWGDNEAFQQKSFSILGLPQDGTFAEYVRVPVENLYEKPRHLSFEEAAALPLGGLTAYRALFSRAKLVAREKVLVVGTGGGVASFTLQFALHAGAEVYVTSGSRIKIEQAIAMGASGGALYTEEGWAQQLLEKTGGFDVIVDSALGDAFTHHLDLMNPGGRIVFFGGTAGNIPPLNARKIFWKQLSILGTTMGSPRDFSQMLSFVDDHRIKPVVDSVYALDEAEAAIRSMDDSSQFGKIVLSVERM</sequence>
<dbReference type="SUPFAM" id="SSF50129">
    <property type="entry name" value="GroES-like"/>
    <property type="match status" value="1"/>
</dbReference>
<evidence type="ECO:0000313" key="2">
    <source>
        <dbReference type="EMBL" id="GGC26981.1"/>
    </source>
</evidence>
<dbReference type="InterPro" id="IPR011032">
    <property type="entry name" value="GroES-like_sf"/>
</dbReference>
<dbReference type="EMBL" id="BMIK01000005">
    <property type="protein sequence ID" value="GGC26981.1"/>
    <property type="molecule type" value="Genomic_DNA"/>
</dbReference>
<accession>A0ABQ1LNW3</accession>
<dbReference type="SMART" id="SM00829">
    <property type="entry name" value="PKS_ER"/>
    <property type="match status" value="1"/>
</dbReference>
<comment type="caution">
    <text evidence="2">The sequence shown here is derived from an EMBL/GenBank/DDBJ whole genome shotgun (WGS) entry which is preliminary data.</text>
</comment>
<proteinExistence type="predicted"/>
<dbReference type="Gene3D" id="3.40.50.720">
    <property type="entry name" value="NAD(P)-binding Rossmann-like Domain"/>
    <property type="match status" value="1"/>
</dbReference>
<dbReference type="Pfam" id="PF08240">
    <property type="entry name" value="ADH_N"/>
    <property type="match status" value="1"/>
</dbReference>
<dbReference type="InterPro" id="IPR020843">
    <property type="entry name" value="ER"/>
</dbReference>
<name>A0ABQ1LNW3_9SPHI</name>
<dbReference type="Gene3D" id="3.90.180.10">
    <property type="entry name" value="Medium-chain alcohol dehydrogenases, catalytic domain"/>
    <property type="match status" value="1"/>
</dbReference>
<dbReference type="InterPro" id="IPR036291">
    <property type="entry name" value="NAD(P)-bd_dom_sf"/>
</dbReference>
<dbReference type="PANTHER" id="PTHR45033:SF3">
    <property type="entry name" value="DEHYDROGENASE, PUTATIVE (AFU_ORTHOLOGUE AFUA_2G13270)-RELATED"/>
    <property type="match status" value="1"/>
</dbReference>
<gene>
    <name evidence="2" type="ORF">GCM10011386_18790</name>
</gene>
<dbReference type="Proteomes" id="UP000597338">
    <property type="component" value="Unassembled WGS sequence"/>
</dbReference>
<keyword evidence="3" id="KW-1185">Reference proteome</keyword>
<dbReference type="PANTHER" id="PTHR45033">
    <property type="match status" value="1"/>
</dbReference>
<evidence type="ECO:0000313" key="3">
    <source>
        <dbReference type="Proteomes" id="UP000597338"/>
    </source>
</evidence>
<dbReference type="InterPro" id="IPR052711">
    <property type="entry name" value="Zinc_ADH-like"/>
</dbReference>
<reference evidence="3" key="1">
    <citation type="journal article" date="2019" name="Int. J. Syst. Evol. Microbiol.">
        <title>The Global Catalogue of Microorganisms (GCM) 10K type strain sequencing project: providing services to taxonomists for standard genome sequencing and annotation.</title>
        <authorList>
            <consortium name="The Broad Institute Genomics Platform"/>
            <consortium name="The Broad Institute Genome Sequencing Center for Infectious Disease"/>
            <person name="Wu L."/>
            <person name="Ma J."/>
        </authorList>
    </citation>
    <scope>NUCLEOTIDE SEQUENCE [LARGE SCALE GENOMIC DNA]</scope>
    <source>
        <strain evidence="3">CGMCC 1.15342</strain>
    </source>
</reference>
<dbReference type="Pfam" id="PF00107">
    <property type="entry name" value="ADH_zinc_N"/>
    <property type="match status" value="1"/>
</dbReference>
<protein>
    <submittedName>
        <fullName evidence="2">Alcohol dehydrogenase</fullName>
    </submittedName>
</protein>